<feature type="transmembrane region" description="Helical" evidence="6">
    <location>
        <begin position="391"/>
        <end position="410"/>
    </location>
</feature>
<feature type="transmembrane region" description="Helical" evidence="6">
    <location>
        <begin position="365"/>
        <end position="385"/>
    </location>
</feature>
<feature type="transmembrane region" description="Helical" evidence="6">
    <location>
        <begin position="207"/>
        <end position="227"/>
    </location>
</feature>
<protein>
    <submittedName>
        <fullName evidence="7">Major facilitator superfamily domain-containing protein</fullName>
    </submittedName>
</protein>
<comment type="subcellular location">
    <subcellularLocation>
        <location evidence="1">Membrane</location>
        <topology evidence="1">Multi-pass membrane protein</topology>
    </subcellularLocation>
</comment>
<organism evidence="7 8">
    <name type="scientific">Talaromyces proteolyticus</name>
    <dbReference type="NCBI Taxonomy" id="1131652"/>
    <lineage>
        <taxon>Eukaryota</taxon>
        <taxon>Fungi</taxon>
        <taxon>Dikarya</taxon>
        <taxon>Ascomycota</taxon>
        <taxon>Pezizomycotina</taxon>
        <taxon>Eurotiomycetes</taxon>
        <taxon>Eurotiomycetidae</taxon>
        <taxon>Eurotiales</taxon>
        <taxon>Trichocomaceae</taxon>
        <taxon>Talaromyces</taxon>
        <taxon>Talaromyces sect. Bacilispori</taxon>
    </lineage>
</organism>
<dbReference type="Proteomes" id="UP001201262">
    <property type="component" value="Unassembled WGS sequence"/>
</dbReference>
<proteinExistence type="predicted"/>
<keyword evidence="3 6" id="KW-1133">Transmembrane helix</keyword>
<feature type="transmembrane region" description="Helical" evidence="6">
    <location>
        <begin position="52"/>
        <end position="76"/>
    </location>
</feature>
<dbReference type="InterPro" id="IPR011701">
    <property type="entry name" value="MFS"/>
</dbReference>
<feature type="transmembrane region" description="Helical" evidence="6">
    <location>
        <begin position="255"/>
        <end position="279"/>
    </location>
</feature>
<accession>A0AAD4KZA8</accession>
<sequence>MPQSYRHNLPPVREASSQQEMDGITDVREDHPYSRDQEKDNVNQPWSRRSSIVAYMCILIVVYVCSLQQQISASLLTHIMSSFGQHPFIAFSGMLQSIFGTVCTLPLAKVINNREYTMACIWAFAWTITGLVLTATSKSVSAFIVHQMSCWCGYYGIFYILDVMIADMSSLEHRALLLAFARAPYIMNAFVAPNIAQLIYQHNTWRWAYGSFAILLFLAFIALLIFLSSQGTRTARVKDRADETNIPTLSHNFKIFLLQFDVVGLFLLAMVIPALLIPFGGEKDRTISEKVVSVAVGGVFLLAFGIWETVHAPFQLVPLGLLLRSTVLGVCLAGLILFTNFYCLNTYFMSYLQVVYNFSIPEAGFIHNIYVTGACFTAILTGVLIRATGKFKLLAIIAMVWHFIATGLILHFRRPNNIPATLIVLFQALVSISGGVLGICGQIAIMAATPDSNVAAVLSLLSLFTGLGAAIGQVVASAIYTHSMPRALSKYLPADTRPWAKHIYGSITQQLSYPMTSPVRQAIIQSYSECMRYMCLAALCVLPISLLSVMMWKNIGVGNAKRAQVEAI</sequence>
<dbReference type="SUPFAM" id="SSF103473">
    <property type="entry name" value="MFS general substrate transporter"/>
    <property type="match status" value="1"/>
</dbReference>
<evidence type="ECO:0000256" key="5">
    <source>
        <dbReference type="SAM" id="MobiDB-lite"/>
    </source>
</evidence>
<dbReference type="PANTHER" id="PTHR23501">
    <property type="entry name" value="MAJOR FACILITATOR SUPERFAMILY"/>
    <property type="match status" value="1"/>
</dbReference>
<feature type="transmembrane region" description="Helical" evidence="6">
    <location>
        <begin position="422"/>
        <end position="448"/>
    </location>
</feature>
<feature type="transmembrane region" description="Helical" evidence="6">
    <location>
        <begin position="88"/>
        <end position="110"/>
    </location>
</feature>
<feature type="transmembrane region" description="Helical" evidence="6">
    <location>
        <begin position="116"/>
        <end position="136"/>
    </location>
</feature>
<dbReference type="AlphaFoldDB" id="A0AAD4KZA8"/>
<dbReference type="Gene3D" id="1.20.1250.20">
    <property type="entry name" value="MFS general substrate transporter like domains"/>
    <property type="match status" value="2"/>
</dbReference>
<evidence type="ECO:0000256" key="6">
    <source>
        <dbReference type="SAM" id="Phobius"/>
    </source>
</evidence>
<dbReference type="EMBL" id="JAJTJA010000002">
    <property type="protein sequence ID" value="KAH8703373.1"/>
    <property type="molecule type" value="Genomic_DNA"/>
</dbReference>
<feature type="transmembrane region" description="Helical" evidence="6">
    <location>
        <begin position="322"/>
        <end position="344"/>
    </location>
</feature>
<dbReference type="Pfam" id="PF07690">
    <property type="entry name" value="MFS_1"/>
    <property type="match status" value="1"/>
</dbReference>
<keyword evidence="8" id="KW-1185">Reference proteome</keyword>
<feature type="region of interest" description="Disordered" evidence="5">
    <location>
        <begin position="1"/>
        <end position="21"/>
    </location>
</feature>
<feature type="transmembrane region" description="Helical" evidence="6">
    <location>
        <begin position="175"/>
        <end position="195"/>
    </location>
</feature>
<evidence type="ECO:0000256" key="4">
    <source>
        <dbReference type="ARBA" id="ARBA00023136"/>
    </source>
</evidence>
<keyword evidence="4 6" id="KW-0472">Membrane</keyword>
<name>A0AAD4KZA8_9EURO</name>
<dbReference type="GO" id="GO:0022857">
    <property type="term" value="F:transmembrane transporter activity"/>
    <property type="evidence" value="ECO:0007669"/>
    <property type="project" value="InterPro"/>
</dbReference>
<reference evidence="7" key="1">
    <citation type="submission" date="2021-12" db="EMBL/GenBank/DDBJ databases">
        <title>Convergent genome expansion in fungi linked to evolution of root-endophyte symbiosis.</title>
        <authorList>
            <consortium name="DOE Joint Genome Institute"/>
            <person name="Ke Y.-H."/>
            <person name="Bonito G."/>
            <person name="Liao H.-L."/>
            <person name="Looney B."/>
            <person name="Rojas-Flechas A."/>
            <person name="Nash J."/>
            <person name="Hameed K."/>
            <person name="Schadt C."/>
            <person name="Martin F."/>
            <person name="Crous P.W."/>
            <person name="Miettinen O."/>
            <person name="Magnuson J.K."/>
            <person name="Labbe J."/>
            <person name="Jacobson D."/>
            <person name="Doktycz M.J."/>
            <person name="Veneault-Fourrey C."/>
            <person name="Kuo A."/>
            <person name="Mondo S."/>
            <person name="Calhoun S."/>
            <person name="Riley R."/>
            <person name="Ohm R."/>
            <person name="LaButti K."/>
            <person name="Andreopoulos B."/>
            <person name="Pangilinan J."/>
            <person name="Nolan M."/>
            <person name="Tritt A."/>
            <person name="Clum A."/>
            <person name="Lipzen A."/>
            <person name="Daum C."/>
            <person name="Barry K."/>
            <person name="Grigoriev I.V."/>
            <person name="Vilgalys R."/>
        </authorList>
    </citation>
    <scope>NUCLEOTIDE SEQUENCE</scope>
    <source>
        <strain evidence="7">PMI_201</strain>
    </source>
</reference>
<dbReference type="RefSeq" id="XP_046076391.1">
    <property type="nucleotide sequence ID" value="XM_046221983.1"/>
</dbReference>
<evidence type="ECO:0000256" key="1">
    <source>
        <dbReference type="ARBA" id="ARBA00004141"/>
    </source>
</evidence>
<evidence type="ECO:0000313" key="8">
    <source>
        <dbReference type="Proteomes" id="UP001201262"/>
    </source>
</evidence>
<dbReference type="InterPro" id="IPR036259">
    <property type="entry name" value="MFS_trans_sf"/>
</dbReference>
<feature type="transmembrane region" description="Helical" evidence="6">
    <location>
        <begin position="291"/>
        <end position="310"/>
    </location>
</feature>
<evidence type="ECO:0000256" key="3">
    <source>
        <dbReference type="ARBA" id="ARBA00022989"/>
    </source>
</evidence>
<evidence type="ECO:0000313" key="7">
    <source>
        <dbReference type="EMBL" id="KAH8703373.1"/>
    </source>
</evidence>
<feature type="transmembrane region" description="Helical" evidence="6">
    <location>
        <begin position="533"/>
        <end position="552"/>
    </location>
</feature>
<gene>
    <name evidence="7" type="ORF">BGW36DRAFT_457667</name>
</gene>
<feature type="transmembrane region" description="Helical" evidence="6">
    <location>
        <begin position="454"/>
        <end position="480"/>
    </location>
</feature>
<dbReference type="GeneID" id="70252270"/>
<evidence type="ECO:0000256" key="2">
    <source>
        <dbReference type="ARBA" id="ARBA00022692"/>
    </source>
</evidence>
<dbReference type="GO" id="GO:0005886">
    <property type="term" value="C:plasma membrane"/>
    <property type="evidence" value="ECO:0007669"/>
    <property type="project" value="TreeGrafter"/>
</dbReference>
<comment type="caution">
    <text evidence="7">The sequence shown here is derived from an EMBL/GenBank/DDBJ whole genome shotgun (WGS) entry which is preliminary data.</text>
</comment>
<keyword evidence="2 6" id="KW-0812">Transmembrane</keyword>
<dbReference type="PANTHER" id="PTHR23501:SF107">
    <property type="entry name" value="TRANSPORTER, PUTATIVE (AFU_ORTHOLOGUE AFUA_7G04730)-RELATED"/>
    <property type="match status" value="1"/>
</dbReference>